<dbReference type="AlphaFoldDB" id="A0AAD2E616"/>
<dbReference type="Proteomes" id="UP000834106">
    <property type="component" value="Chromosome 15"/>
</dbReference>
<dbReference type="EMBL" id="OU503050">
    <property type="protein sequence ID" value="CAI9777463.1"/>
    <property type="molecule type" value="Genomic_DNA"/>
</dbReference>
<evidence type="ECO:0008006" key="3">
    <source>
        <dbReference type="Google" id="ProtNLM"/>
    </source>
</evidence>
<gene>
    <name evidence="1" type="ORF">FPE_LOCUS24893</name>
</gene>
<evidence type="ECO:0000313" key="1">
    <source>
        <dbReference type="EMBL" id="CAI9777463.1"/>
    </source>
</evidence>
<organism evidence="1 2">
    <name type="scientific">Fraxinus pennsylvanica</name>
    <dbReference type="NCBI Taxonomy" id="56036"/>
    <lineage>
        <taxon>Eukaryota</taxon>
        <taxon>Viridiplantae</taxon>
        <taxon>Streptophyta</taxon>
        <taxon>Embryophyta</taxon>
        <taxon>Tracheophyta</taxon>
        <taxon>Spermatophyta</taxon>
        <taxon>Magnoliopsida</taxon>
        <taxon>eudicotyledons</taxon>
        <taxon>Gunneridae</taxon>
        <taxon>Pentapetalae</taxon>
        <taxon>asterids</taxon>
        <taxon>lamiids</taxon>
        <taxon>Lamiales</taxon>
        <taxon>Oleaceae</taxon>
        <taxon>Oleeae</taxon>
        <taxon>Fraxinus</taxon>
    </lineage>
</organism>
<evidence type="ECO:0000313" key="2">
    <source>
        <dbReference type="Proteomes" id="UP000834106"/>
    </source>
</evidence>
<protein>
    <recommendedName>
        <fullName evidence="3">Retrovirus-related Pol polyprotein from transposon TNT 1-94</fullName>
    </recommendedName>
</protein>
<accession>A0AAD2E616</accession>
<name>A0AAD2E616_9LAMI</name>
<sequence>MPWIFRYLRGYSNAYLHFGRNTDGVTRYVDLDYVGNLDKRRLLIEAEYIAITEACKEAMWLRRLIGEISEDLQFSTVYCDSESAIFLNKHQIFHERTKHINVMYHFVCDVIANGDIVVRNVDTKNNPTDMMTKSLSIDKFEHYLNLVGVRH</sequence>
<proteinExistence type="predicted"/>
<keyword evidence="2" id="KW-1185">Reference proteome</keyword>
<dbReference type="CDD" id="cd09272">
    <property type="entry name" value="RNase_HI_RT_Ty1"/>
    <property type="match status" value="1"/>
</dbReference>
<reference evidence="1" key="1">
    <citation type="submission" date="2023-05" db="EMBL/GenBank/DDBJ databases">
        <authorList>
            <person name="Huff M."/>
        </authorList>
    </citation>
    <scope>NUCLEOTIDE SEQUENCE</scope>
</reference>
<dbReference type="PANTHER" id="PTHR11439">
    <property type="entry name" value="GAG-POL-RELATED RETROTRANSPOSON"/>
    <property type="match status" value="1"/>
</dbReference>